<reference evidence="1 3" key="1">
    <citation type="submission" date="2017-01" db="EMBL/GenBank/DDBJ databases">
        <authorList>
            <person name="Varghese N."/>
            <person name="Submissions S."/>
        </authorList>
    </citation>
    <scope>NUCLEOTIDE SEQUENCE [LARGE SCALE GENOMIC DNA]</scope>
    <source>
        <strain evidence="1 3">ATCC 27950</strain>
    </source>
</reference>
<dbReference type="OrthoDB" id="9941277at2"/>
<sequence>MNALDHFLANVTDEFGNNIDFSNIENEGFNGIICIGDNSAEISIDKDSFTEIENDLSDDEQIMLNAFIEYTQSEMKNQKFFIQNIKTTQWTLF</sequence>
<evidence type="ECO:0000313" key="2">
    <source>
        <dbReference type="EMBL" id="SUX45946.1"/>
    </source>
</evidence>
<keyword evidence="3" id="KW-1185">Reference proteome</keyword>
<evidence type="ECO:0000313" key="4">
    <source>
        <dbReference type="Proteomes" id="UP000255231"/>
    </source>
</evidence>
<dbReference type="AlphaFoldDB" id="A0A381FHC5"/>
<name>A0A381FHC5_9FLAO</name>
<dbReference type="GeneID" id="303674756"/>
<dbReference type="Proteomes" id="UP000185725">
    <property type="component" value="Unassembled WGS sequence"/>
</dbReference>
<dbReference type="Proteomes" id="UP000255231">
    <property type="component" value="Unassembled WGS sequence"/>
</dbReference>
<evidence type="ECO:0000313" key="1">
    <source>
        <dbReference type="EMBL" id="SIQ36703.1"/>
    </source>
</evidence>
<dbReference type="EMBL" id="FTMF01000004">
    <property type="protein sequence ID" value="SIQ36703.1"/>
    <property type="molecule type" value="Genomic_DNA"/>
</dbReference>
<reference evidence="2 4" key="2">
    <citation type="submission" date="2018-06" db="EMBL/GenBank/DDBJ databases">
        <authorList>
            <consortium name="Pathogen Informatics"/>
            <person name="Doyle S."/>
        </authorList>
    </citation>
    <scope>NUCLEOTIDE SEQUENCE [LARGE SCALE GENOMIC DNA]</scope>
    <source>
        <strain evidence="2 4">NCTC13560</strain>
    </source>
</reference>
<proteinExistence type="predicted"/>
<accession>A0A381FHC5</accession>
<evidence type="ECO:0000313" key="3">
    <source>
        <dbReference type="Proteomes" id="UP000185725"/>
    </source>
</evidence>
<protein>
    <submittedName>
        <fullName evidence="2">Uncharacterized protein</fullName>
    </submittedName>
</protein>
<gene>
    <name evidence="2" type="ORF">NCTC13560_03381</name>
    <name evidence="1" type="ORF">SAMN05421682_104236</name>
</gene>
<dbReference type="RefSeq" id="WP_076559828.1">
    <property type="nucleotide sequence ID" value="NZ_CP033929.1"/>
</dbReference>
<organism evidence="2 4">
    <name type="scientific">Chryseobacterium indoltheticum</name>
    <dbReference type="NCBI Taxonomy" id="254"/>
    <lineage>
        <taxon>Bacteria</taxon>
        <taxon>Pseudomonadati</taxon>
        <taxon>Bacteroidota</taxon>
        <taxon>Flavobacteriia</taxon>
        <taxon>Flavobacteriales</taxon>
        <taxon>Weeksellaceae</taxon>
        <taxon>Chryseobacterium group</taxon>
        <taxon>Chryseobacterium</taxon>
    </lineage>
</organism>
<dbReference type="KEGG" id="cil:EG358_13675"/>
<dbReference type="EMBL" id="UFVS01000001">
    <property type="protein sequence ID" value="SUX45946.1"/>
    <property type="molecule type" value="Genomic_DNA"/>
</dbReference>